<dbReference type="PANTHER" id="PTHR38340:SF1">
    <property type="entry name" value="S-LAYER PROTEIN"/>
    <property type="match status" value="1"/>
</dbReference>
<dbReference type="GO" id="GO:0016020">
    <property type="term" value="C:membrane"/>
    <property type="evidence" value="ECO:0007669"/>
    <property type="project" value="InterPro"/>
</dbReference>
<dbReference type="Pfam" id="PF05345">
    <property type="entry name" value="He_PIG"/>
    <property type="match status" value="1"/>
</dbReference>
<dbReference type="InterPro" id="IPR001343">
    <property type="entry name" value="Hemolysn_Ca-bd"/>
</dbReference>
<proteinExistence type="predicted"/>
<dbReference type="Gene3D" id="2.150.10.10">
    <property type="entry name" value="Serralysin-like metalloprotease, C-terminal"/>
    <property type="match status" value="5"/>
</dbReference>
<dbReference type="InterPro" id="IPR019959">
    <property type="entry name" value="T1SS-143_rpt-cont_dom"/>
</dbReference>
<dbReference type="eggNOG" id="COG3210">
    <property type="taxonomic scope" value="Bacteria"/>
</dbReference>
<feature type="compositionally biased region" description="Polar residues" evidence="3">
    <location>
        <begin position="163"/>
        <end position="173"/>
    </location>
</feature>
<dbReference type="SUPFAM" id="SSF49313">
    <property type="entry name" value="Cadherin-like"/>
    <property type="match status" value="1"/>
</dbReference>
<dbReference type="Pfam" id="PF19116">
    <property type="entry name" value="DUF5801"/>
    <property type="match status" value="3"/>
</dbReference>
<feature type="compositionally biased region" description="Polar residues" evidence="3">
    <location>
        <begin position="9"/>
        <end position="35"/>
    </location>
</feature>
<dbReference type="InterPro" id="IPR050557">
    <property type="entry name" value="RTX_toxin/Mannuronan_C5-epim"/>
</dbReference>
<dbReference type="InterPro" id="IPR016187">
    <property type="entry name" value="CTDL_fold"/>
</dbReference>
<dbReference type="Gene3D" id="2.60.40.2700">
    <property type="match status" value="1"/>
</dbReference>
<dbReference type="PANTHER" id="PTHR38340">
    <property type="entry name" value="S-LAYER PROTEIN"/>
    <property type="match status" value="1"/>
</dbReference>
<dbReference type="GO" id="GO:0005576">
    <property type="term" value="C:extracellular region"/>
    <property type="evidence" value="ECO:0007669"/>
    <property type="project" value="UniProtKB-SubCell"/>
</dbReference>
<dbReference type="InterPro" id="IPR034007">
    <property type="entry name" value="CTLD_bac"/>
</dbReference>
<evidence type="ECO:0000256" key="3">
    <source>
        <dbReference type="SAM" id="MobiDB-lite"/>
    </source>
</evidence>
<dbReference type="PROSITE" id="PS00330">
    <property type="entry name" value="HEMOLYSIN_CALCIUM"/>
    <property type="match status" value="6"/>
</dbReference>
<dbReference type="NCBIfam" id="TIGR03660">
    <property type="entry name" value="T1SS_rpt_143"/>
    <property type="match status" value="1"/>
</dbReference>
<evidence type="ECO:0000313" key="5">
    <source>
        <dbReference type="EMBL" id="CDN55702.1"/>
    </source>
</evidence>
<dbReference type="Pfam" id="PF17803">
    <property type="entry name" value="Cadherin_4"/>
    <property type="match status" value="1"/>
</dbReference>
<dbReference type="Gene3D" id="2.60.40.10">
    <property type="entry name" value="Immunoglobulins"/>
    <property type="match status" value="2"/>
</dbReference>
<dbReference type="EMBL" id="HG938355">
    <property type="protein sequence ID" value="CDN55702.1"/>
    <property type="molecule type" value="Genomic_DNA"/>
</dbReference>
<dbReference type="InterPro" id="IPR040853">
    <property type="entry name" value="RapA2_cadherin-like"/>
</dbReference>
<dbReference type="PROSITE" id="PS50041">
    <property type="entry name" value="C_TYPE_LECTIN_2"/>
    <property type="match status" value="1"/>
</dbReference>
<name>A0A068TB14_NEOGA</name>
<dbReference type="Pfam" id="PF00059">
    <property type="entry name" value="Lectin_C"/>
    <property type="match status" value="1"/>
</dbReference>
<dbReference type="eggNOG" id="COG2911">
    <property type="taxonomic scope" value="Bacteria"/>
</dbReference>
<gene>
    <name evidence="5" type="ORF">RG1141_CH33670</name>
</gene>
<dbReference type="InterPro" id="IPR001304">
    <property type="entry name" value="C-type_lectin-like"/>
</dbReference>
<dbReference type="SMART" id="SM00034">
    <property type="entry name" value="CLECT"/>
    <property type="match status" value="1"/>
</dbReference>
<dbReference type="InterPro" id="IPR016186">
    <property type="entry name" value="C-type_lectin-like/link_sf"/>
</dbReference>
<sequence length="4148" mass="416604">MSVEDPRLSNISEENLTENFSSDIQEEIASSSTPSPIEHEIQVAQAGDGRTPTTGRVPTDPNAPVAPPAAPAAEVTPDANNIVHLAANVAIDDVHVDGANLILVQADGTEIVILNGATKIPTMLIGEVEVPQQVLFAALEDSGINVAAGPDGSYSASGRPDSSGAQFEDSIQGNQNGPIQLASLLGDTDFGGGGGLDAQTGADDQPIAINMSTPFALTESVLVDGITGNETITGVLQFDGGDDFGIVTSVNFNNANDMNEGPSPTPGASEALFSGGHPVTVTTSPDGLTVTGTITVGDVTTAVFTFHVTNAVTGEFTFTQSQPLDHPDGNEVSTDDILRLNFSFTVTDKDGDASTGSFMIDIADDGPSISGPVKLASVNEDDLSNGNDEGESHESLVSSAALGISWGADANVKGESEGDTFGRSIAFNSDGLPQNLTSGGVGIVYGEATVSANGTVTITAYKGVEGPAVFTVTLDPTSEHGTATFELKGPLDHASDSDALPLTFNYTATDADGDSQTGSFSVTVDDDIPVIGENSLVQLDDDALTGGNPAGNGDDADSVNATGVLAHAYGADGAGSVLWIGSGLTLPEGFTATPSEDGKVMTIYQGERAVVSITITDTVTGAYEVTQLAPINHPQGTIPGTEDNVQFTISYQVTDKDGDAAATPGTLTINVDDDTPVSKGVVTASRVLDDEAQSEFTPANNGGFNDENPNYSTVSGGAGALFTAGADGVKSVAISGPAFDVIYKDAQGFAKTEAVSWSGGVVGSDGTTTFTATSANYPAGTPAAVLVIKADGSYTFTLGAPVAHDTVSISEDNKSLSFDFTVTDGDGDKATGTLKVDVNDDTPAPIVSLVSGSATLDDEAQSEFTPANNGGWGDVTPNYSTVSGGAGALFTAGADGVKSVEILGAAFEVIYKDAQGFAKTEAVSWSGGVVGSDGTTTFTATSANYPAGTPAAVLVIKADGSYTFTLGAPVAHDFSLPGFEDDKKLPFGYVVTDGDGDHAVGALTIDVNDDTPKAYVVTSTTVLDDEAQGAGNAGGLGDVVNEHVATGLAGSLFTAGADGVKSVAINGPAFSVIYEQGGLAKTESVDWSNGVKGANGSTTFTATGHLSGRTAAVLVVNADGSYSFTAEAPIVHPTAGTTEENTTLSIGVTVTDGDGDKATGTLKINVNDDTPISTGVIGTGAITESAAGGSIAGELSALVSPGADGLGRYSVETTGLSSSLTSLTSGGVALTYSVVGNALVAKAGAATIFTFSVDPATGHYTFAQTGPLDHTDSVVIDGVSIPAAALDAAGSHAAVADVGGNDLAFVGHLPDGDAIIRVSNSGNTAVTWTLDNNNPGGTDYVINIPAHTTWYLNVGNVPNQTKFDLDGVGSPNGSTTVNNGHSITFTDGDGSLALDLSSAVTVTDGDGDSVALHDQLIVTVTDSVPTAGPNAIGTVEEGGSETITAALTGLSWGADAGSARTLSFTGSVATKDQNGASVTTLSSNGNPVTIAVIGGVLTGFTGSANPPALDHIVFTALLNAATGGYTFSLLQPLDHTAPNATSQYLDLALGFTATDADGDAATSTVTVRVDAAGSIDSINYSSLSTNVFVNLDGAAHMVGGQTVAADTATDGATVIDKVIGIDSVSGIVDALGGAGNDVLIGGDEANKLTGNGGNDYLDGGLGADVLDGGEGNDTFVLGADVTGSGTRNIQLGDGSLLAVNIAGLAGTADQVIGGAGYDTIILERDGKSGFVADYSTAPGYLSGVEKIVGTDGNDVILLAAGSTADGGPITIEGGDGNDILGGSNSADIINGGTGNDLISGLGGNDILKGGAGNDEIWGGLGADKLYGEDGNDMLVGGKGDDLLDGGTNSAVGFNRPSNPASGDAATIIASAFGGDTADYSSLTTGVFANLGDAATWPAAIPAHSAIDSNGANDAVGTDTLVDIENLTGGIGDDILAGDGNDNILKGGAGSDTLLGGAGSDLLIGGDDNVGDNLYAGSGNDVLVLGNGGGTAKGEGGNDLIYGGSSGDWLYGEDDGNPNPVDAGDDIIFAGGGNDHIEGGGGADKLYGEDGDDTLIGGKGDDLISGGTGNDTFVYKVGDGADVIDGGTETGSIFPDYDVLKIAGDAEGRTFTIGKSTLADPQNVAPADDRPDVLVTYSGTGGTTVRADEIEGIEITLHAGGGTINVGDLSGTAIAPSTIAITGGTGDDIINLAGLAGTKVVVTDADDTTGGDVDTMILAGKWADYDIVRASDGTFSFSLGGTVVATAKNIEQFTFAGENNGNGGTVQAIELVNDAPHAIADTNAGDPVIEAGGIANGTAGDASATGNVLTNDTDADIFDTRTVTSIQFAGGGLTAVPGNNGDVTVAGTYGTLTIHADGSYAYALDNNDADTQALVQNTHASEVFTYGMKDAHGLTSTASLTIAITGTNDATVIDLNGAAGGNGAATNATEQTPQQFAWQASLADVDSSTLQSMTVTLAHNLDGASETLFLNATATAAAVGLNVGYNSTTGVLSVTGLASIATYETILKNIVYQDNSDNPDTSIDRTLTVVVNDGVSDSAPQVATVHMIAINDAPVLAGTLTGVVAEGGSHVLTFAELGYTDPDDVDGGVVFQVSDVTHGVISNGGASATSFTAAELKAGLITYTHDGSEGSTASFSVKVEDGNEDNSAPGTGTFNFTVTPVNDAPVAHDDVYFIDEDTTLSGVNVLTNDTDAEGDTLIRVGNITVGGNPAASASLETGGALTYHAEANESGYSVIGYTVSDGNLTSQGTITVNIRPIADAATISGSGSGSEDGAAAIGLNIALGDTDHSEKVTRVELSGFPDGATFNQGSLQGGVWVIENAAGVVTTGLTMTPPANYNGNFTLNVAATVLDSAMLSDGLHTDTAVSTGSIEVAITAVNDVPVLVQPIADQSIAEEGTISFQVPAGTFSDIDSALTYTATLGDGSALPAWLHFDAGTGTFSGVAPLNYNGSFDVKVTATDGLNDVSDTFNIAVTPVNDTPTPHNDVFFVDEDHTLSGVNTLANDTDVDGDTLHPTAATITSGPTGSGLLYSNGDLVYTPHANASGITTIQYTVSDGSGAANATASATITVNIRPVADTATISGSGLGAEDAAANIALNIALGDTDGSEKVTRVELSGFPAGATFSQGALEGAVWVITDTAGVNTSGLTMTPPHDFAGNFDLNVAATVLDSATLTDGLHTDTLVSTGSIGVAITAVNDGQATISISDSTPATPPTVGDVLHATLGSDPDGAASNVVHTWLRDGTAFGATTADYTLTAADVGHQISVQTTYVDGQNFSETVTSGATATVLTNNHAPVAVNDTLSFGGGATPAPSGTGWSLNTDNGHYYKVVNSQVSWSTAVNNAESAGGYLATVTSAGENTFIQSLMGANKFYWLGASDAGTEGVWKWVTGPEAGTTFWTTTNVDANGVQGTASGFNSWPLAAVPGYVYEPNDNWGVGEDYLLARKDGWWNDGTSSSSGSNGYVIEVGGAITNGGISEDVTKTFAATLLTANDTDADGDTLTVTSVTNSAAGATVTLNNDGTISYNALSSTTLQALHAGDVQTDTFSYTISDGHGGTSTATATITINGVNDAAVVSGVGTGTVTEATSANTGTPTATGDLNSTDVDGTNDAWTAVTTATASANGYGTYTMDATGHWTYALDNANPTVNALNAGSQLSDTFTVTTADGTAKLVTVTINGATDPALPATANVYDVGKNSAGNSAASAYVLNGPGAVTTFVKSADPDITDASHNPSITISAEATNGQTDYYKFVVTQNGTVVTFDIDHTGMDTWIRIRNSANDTTIAENDQGNPVDGGSSSNNESYLSATLNAGTYYLQVGRAAYSQQAGDYVFSTFNNTAQTYELQVSIKAPGVDPLILDLDHNGVALTSLDHGVTFDINADGHADKIAWTAGTDGILALDVDGNGKIDNGSEIFSPDFAGGHYADGLAALATLDSNHDGKIDALDADFGKLLVWQDLNHNGITDAGELLGLDAHGVTSLSLDTAASSATIDGQTILAEGNFHMADGSTGSFVEVAFDTEFGSFDHSLVGTDGDDILAGMPGLTQMTGGAGADTFVLDPSALHELDMADIITDYKSSEGDAVDVSKLLDTLLGHQATGEEAAANVRTTIAGNDTTVSVQVATDSWKDVAVLQNHTEAVKILFDDDKHAANISHV</sequence>
<dbReference type="InterPro" id="IPR011049">
    <property type="entry name" value="Serralysin-like_metalloprot_C"/>
</dbReference>
<evidence type="ECO:0000256" key="2">
    <source>
        <dbReference type="ARBA" id="ARBA00022525"/>
    </source>
</evidence>
<dbReference type="eggNOG" id="COG2931">
    <property type="taxonomic scope" value="Bacteria"/>
</dbReference>
<comment type="subcellular location">
    <subcellularLocation>
        <location evidence="1">Secreted</location>
    </subcellularLocation>
</comment>
<dbReference type="InterPro" id="IPR018511">
    <property type="entry name" value="Hemolysin-typ_Ca-bd_CS"/>
</dbReference>
<reference evidence="6" key="1">
    <citation type="journal article" date="2014" name="BMC Genomics">
        <title>Genome sequencing of two Neorhizobium galegae strains reveals a noeT gene responsible for the unusual acetylation of the nodulation factors.</title>
        <authorList>
            <person name="Osterman J."/>
            <person name="Marsh J."/>
            <person name="Laine P.K."/>
            <person name="Zeng Z."/>
            <person name="Alatalo E."/>
            <person name="Sullivan J.T."/>
            <person name="Young J.P."/>
            <person name="Thomas-Oates J."/>
            <person name="Paulin L."/>
            <person name="Lindstrom K."/>
        </authorList>
    </citation>
    <scope>NUCLEOTIDE SEQUENCE [LARGE SCALE GENOMIC DNA]</scope>
    <source>
        <strain evidence="6">HAMBI 1141</strain>
    </source>
</reference>
<dbReference type="SUPFAM" id="SSF56436">
    <property type="entry name" value="C-type lectin-like"/>
    <property type="match status" value="1"/>
</dbReference>
<dbReference type="SUPFAM" id="SSF89260">
    <property type="entry name" value="Collagen-binding domain"/>
    <property type="match status" value="1"/>
</dbReference>
<dbReference type="InterPro" id="IPR043824">
    <property type="entry name" value="DUF5801"/>
</dbReference>
<organism evidence="5 6">
    <name type="scientific">Neorhizobium galegae bv. officinalis bv. officinalis str. HAMBI 1141</name>
    <dbReference type="NCBI Taxonomy" id="1028801"/>
    <lineage>
        <taxon>Bacteria</taxon>
        <taxon>Pseudomonadati</taxon>
        <taxon>Pseudomonadota</taxon>
        <taxon>Alphaproteobacteria</taxon>
        <taxon>Hyphomicrobiales</taxon>
        <taxon>Rhizobiaceae</taxon>
        <taxon>Rhizobium/Agrobacterium group</taxon>
        <taxon>Neorhizobium</taxon>
    </lineage>
</organism>
<feature type="region of interest" description="Disordered" evidence="3">
    <location>
        <begin position="1"/>
        <end position="70"/>
    </location>
</feature>
<dbReference type="Gene3D" id="2.60.120.380">
    <property type="match status" value="1"/>
</dbReference>
<dbReference type="PATRIC" id="fig|1028801.3.peg.3433"/>
<dbReference type="Gene3D" id="2.60.40.2810">
    <property type="match status" value="1"/>
</dbReference>
<feature type="domain" description="C-type lectin" evidence="4">
    <location>
        <begin position="3319"/>
        <end position="3448"/>
    </location>
</feature>
<dbReference type="Proteomes" id="UP000028186">
    <property type="component" value="Chromosome I"/>
</dbReference>
<dbReference type="Gene3D" id="3.10.100.10">
    <property type="entry name" value="Mannose-Binding Protein A, subunit A"/>
    <property type="match status" value="1"/>
</dbReference>
<dbReference type="eggNOG" id="COG4932">
    <property type="taxonomic scope" value="Bacteria"/>
</dbReference>
<keyword evidence="2" id="KW-0964">Secreted</keyword>
<dbReference type="InterPro" id="IPR010221">
    <property type="entry name" value="VCBS_dom"/>
</dbReference>
<dbReference type="RefSeq" id="WP_038545978.1">
    <property type="nucleotide sequence ID" value="NZ_HG938355.1"/>
</dbReference>
<dbReference type="NCBIfam" id="TIGR01965">
    <property type="entry name" value="VCBS_repeat"/>
    <property type="match status" value="3"/>
</dbReference>
<dbReference type="InterPro" id="IPR013783">
    <property type="entry name" value="Ig-like_fold"/>
</dbReference>
<protein>
    <recommendedName>
        <fullName evidence="4">C-type lectin domain-containing protein</fullName>
    </recommendedName>
</protein>
<dbReference type="Pfam" id="PF00353">
    <property type="entry name" value="HemolysinCabind"/>
    <property type="match status" value="6"/>
</dbReference>
<accession>A0A068TB14</accession>
<feature type="region of interest" description="Disordered" evidence="3">
    <location>
        <begin position="257"/>
        <end position="280"/>
    </location>
</feature>
<dbReference type="CDD" id="cd03603">
    <property type="entry name" value="CLECT_VCBS"/>
    <property type="match status" value="1"/>
</dbReference>
<dbReference type="Pfam" id="PF17963">
    <property type="entry name" value="Big_9"/>
    <property type="match status" value="3"/>
</dbReference>
<dbReference type="SMART" id="SM00736">
    <property type="entry name" value="CADG"/>
    <property type="match status" value="1"/>
</dbReference>
<dbReference type="InterPro" id="IPR015919">
    <property type="entry name" value="Cadherin-like_sf"/>
</dbReference>
<dbReference type="GO" id="GO:0005509">
    <property type="term" value="F:calcium ion binding"/>
    <property type="evidence" value="ECO:0007669"/>
    <property type="project" value="InterPro"/>
</dbReference>
<dbReference type="SUPFAM" id="SSF51120">
    <property type="entry name" value="beta-Roll"/>
    <property type="match status" value="4"/>
</dbReference>
<dbReference type="Pfam" id="PF16184">
    <property type="entry name" value="Cadherin_3"/>
    <property type="match status" value="1"/>
</dbReference>
<dbReference type="PRINTS" id="PR00313">
    <property type="entry name" value="CABNDNGRPT"/>
</dbReference>
<evidence type="ECO:0000259" key="4">
    <source>
        <dbReference type="PROSITE" id="PS50041"/>
    </source>
</evidence>
<dbReference type="InterPro" id="IPR006644">
    <property type="entry name" value="Cadg"/>
</dbReference>
<dbReference type="HOGENOM" id="CLU_224532_0_0_5"/>
<dbReference type="eggNOG" id="COG0689">
    <property type="taxonomic scope" value="Bacteria"/>
</dbReference>
<evidence type="ECO:0000313" key="6">
    <source>
        <dbReference type="Proteomes" id="UP000028186"/>
    </source>
</evidence>
<evidence type="ECO:0000256" key="1">
    <source>
        <dbReference type="ARBA" id="ARBA00004613"/>
    </source>
</evidence>
<dbReference type="KEGG" id="ngl:RG1141_CH33670"/>
<dbReference type="NCBIfam" id="NF012211">
    <property type="entry name" value="tand_rpt_95"/>
    <property type="match status" value="3"/>
</dbReference>
<feature type="region of interest" description="Disordered" evidence="3">
    <location>
        <begin position="150"/>
        <end position="173"/>
    </location>
</feature>